<keyword evidence="2" id="KW-1185">Reference proteome</keyword>
<evidence type="ECO:0000313" key="1">
    <source>
        <dbReference type="EMBL" id="KAF2467388.1"/>
    </source>
</evidence>
<comment type="caution">
    <text evidence="1">The sequence shown here is derived from an EMBL/GenBank/DDBJ whole genome shotgun (WGS) entry which is preliminary data.</text>
</comment>
<dbReference type="Proteomes" id="UP000799755">
    <property type="component" value="Unassembled WGS sequence"/>
</dbReference>
<evidence type="ECO:0000313" key="2">
    <source>
        <dbReference type="Proteomes" id="UP000799755"/>
    </source>
</evidence>
<proteinExistence type="predicted"/>
<sequence length="494" mass="55755">MDKATAEASTQIAFPMGQAYSPRPEIRTNFNTSIFWATRSTRPMHRAYLSLPIFEYMKEYFKSSTCLLHSQDIISHQVNTFSIHSHFRHSRSDLRPSFISYLASFDSPSGPLNTPFRIRGCLEKGKGIQKVIRTRNGEMVALYKKLDLIEGGLIFQSNYYGYIICNLIVKVRVAMPDASTIHFLTLFASLPTNKISTISETYFPLAVSIANFKSDSPALKSLSTRRKLRQLTLRSWNNIFPPWRDAREIGRHGRLGTVTYTSIKCQKPRRIQCMNQRHAYTLPRHHGQPKTKIYIPSSMLNILFYCLISEFSSEEYLRKATDIKRDLVPTPGGFANNQGESQRDAAAPISNGCPYLPTGEDETFSTGDLYGDTLRASPDLTTATTASYTRFHGVKFSRFMFGAVFSLPNSILRLSGREAQVNHAIAMLYLECGFSILTPTIRYASHRPSRVGIPGDYHPIVLGACLDKEAYFEWAAVYSVPIAMNRQCRSAAHA</sequence>
<dbReference type="EMBL" id="MU003520">
    <property type="protein sequence ID" value="KAF2467388.1"/>
    <property type="molecule type" value="Genomic_DNA"/>
</dbReference>
<accession>A0ACB6QKC1</accession>
<gene>
    <name evidence="1" type="ORF">BDR25DRAFT_358499</name>
</gene>
<protein>
    <submittedName>
        <fullName evidence="1">Uncharacterized protein</fullName>
    </submittedName>
</protein>
<reference evidence="1" key="1">
    <citation type="journal article" date="2020" name="Stud. Mycol.">
        <title>101 Dothideomycetes genomes: a test case for predicting lifestyles and emergence of pathogens.</title>
        <authorList>
            <person name="Haridas S."/>
            <person name="Albert R."/>
            <person name="Binder M."/>
            <person name="Bloem J."/>
            <person name="Labutti K."/>
            <person name="Salamov A."/>
            <person name="Andreopoulos B."/>
            <person name="Baker S."/>
            <person name="Barry K."/>
            <person name="Bills G."/>
            <person name="Bluhm B."/>
            <person name="Cannon C."/>
            <person name="Castanera R."/>
            <person name="Culley D."/>
            <person name="Daum C."/>
            <person name="Ezra D."/>
            <person name="Gonzalez J."/>
            <person name="Henrissat B."/>
            <person name="Kuo A."/>
            <person name="Liang C."/>
            <person name="Lipzen A."/>
            <person name="Lutzoni F."/>
            <person name="Magnuson J."/>
            <person name="Mondo S."/>
            <person name="Nolan M."/>
            <person name="Ohm R."/>
            <person name="Pangilinan J."/>
            <person name="Park H.-J."/>
            <person name="Ramirez L."/>
            <person name="Alfaro M."/>
            <person name="Sun H."/>
            <person name="Tritt A."/>
            <person name="Yoshinaga Y."/>
            <person name="Zwiers L.-H."/>
            <person name="Turgeon B."/>
            <person name="Goodwin S."/>
            <person name="Spatafora J."/>
            <person name="Crous P."/>
            <person name="Grigoriev I."/>
        </authorList>
    </citation>
    <scope>NUCLEOTIDE SEQUENCE</scope>
    <source>
        <strain evidence="1">ATCC 200398</strain>
    </source>
</reference>
<name>A0ACB6QKC1_9PLEO</name>
<organism evidence="1 2">
    <name type="scientific">Lindgomyces ingoldianus</name>
    <dbReference type="NCBI Taxonomy" id="673940"/>
    <lineage>
        <taxon>Eukaryota</taxon>
        <taxon>Fungi</taxon>
        <taxon>Dikarya</taxon>
        <taxon>Ascomycota</taxon>
        <taxon>Pezizomycotina</taxon>
        <taxon>Dothideomycetes</taxon>
        <taxon>Pleosporomycetidae</taxon>
        <taxon>Pleosporales</taxon>
        <taxon>Lindgomycetaceae</taxon>
        <taxon>Lindgomyces</taxon>
    </lineage>
</organism>